<dbReference type="RefSeq" id="WP_040734307.1">
    <property type="nucleotide sequence ID" value="NZ_QJKF01000001.1"/>
</dbReference>
<dbReference type="InterPro" id="IPR000639">
    <property type="entry name" value="Epox_hydrolase-like"/>
</dbReference>
<dbReference type="PRINTS" id="PR00111">
    <property type="entry name" value="ABHYDROLASE"/>
</dbReference>
<dbReference type="GO" id="GO:0003824">
    <property type="term" value="F:catalytic activity"/>
    <property type="evidence" value="ECO:0007669"/>
    <property type="project" value="InterPro"/>
</dbReference>
<dbReference type="Proteomes" id="UP000247569">
    <property type="component" value="Unassembled WGS sequence"/>
</dbReference>
<dbReference type="InterPro" id="IPR000073">
    <property type="entry name" value="AB_hydrolase_1"/>
</dbReference>
<dbReference type="AlphaFoldDB" id="A0A318KBT7"/>
<evidence type="ECO:0000259" key="1">
    <source>
        <dbReference type="Pfam" id="PF00561"/>
    </source>
</evidence>
<reference evidence="2 3" key="1">
    <citation type="submission" date="2018-05" db="EMBL/GenBank/DDBJ databases">
        <title>Genomic Encyclopedia of Type Strains, Phase IV (KMG-IV): sequencing the most valuable type-strain genomes for metagenomic binning, comparative biology and taxonomic classification.</title>
        <authorList>
            <person name="Goeker M."/>
        </authorList>
    </citation>
    <scope>NUCLEOTIDE SEQUENCE [LARGE SCALE GENOMIC DNA]</scope>
    <source>
        <strain evidence="2 3">DSM 44704</strain>
    </source>
</reference>
<evidence type="ECO:0000313" key="2">
    <source>
        <dbReference type="EMBL" id="PXX71778.1"/>
    </source>
</evidence>
<dbReference type="PANTHER" id="PTHR43798:SF33">
    <property type="entry name" value="HYDROLASE, PUTATIVE (AFU_ORTHOLOGUE AFUA_2G14860)-RELATED"/>
    <property type="match status" value="1"/>
</dbReference>
<organism evidence="2 3">
    <name type="scientific">Nocardia tenerifensis</name>
    <dbReference type="NCBI Taxonomy" id="228006"/>
    <lineage>
        <taxon>Bacteria</taxon>
        <taxon>Bacillati</taxon>
        <taxon>Actinomycetota</taxon>
        <taxon>Actinomycetes</taxon>
        <taxon>Mycobacteriales</taxon>
        <taxon>Nocardiaceae</taxon>
        <taxon>Nocardia</taxon>
    </lineage>
</organism>
<comment type="caution">
    <text evidence="2">The sequence shown here is derived from an EMBL/GenBank/DDBJ whole genome shotgun (WGS) entry which is preliminary data.</text>
</comment>
<dbReference type="PRINTS" id="PR00412">
    <property type="entry name" value="EPOXHYDRLASE"/>
</dbReference>
<dbReference type="EMBL" id="QJKF01000001">
    <property type="protein sequence ID" value="PXX71778.1"/>
    <property type="molecule type" value="Genomic_DNA"/>
</dbReference>
<dbReference type="GO" id="GO:0016020">
    <property type="term" value="C:membrane"/>
    <property type="evidence" value="ECO:0007669"/>
    <property type="project" value="TreeGrafter"/>
</dbReference>
<accession>A0A318KBT7</accession>
<dbReference type="Pfam" id="PF00561">
    <property type="entry name" value="Abhydrolase_1"/>
    <property type="match status" value="1"/>
</dbReference>
<dbReference type="OrthoDB" id="9773549at2"/>
<protein>
    <submittedName>
        <fullName evidence="2">Pimeloyl-ACP methyl ester carboxylesterase</fullName>
    </submittedName>
</protein>
<keyword evidence="3" id="KW-1185">Reference proteome</keyword>
<proteinExistence type="predicted"/>
<feature type="domain" description="AB hydrolase-1" evidence="1">
    <location>
        <begin position="27"/>
        <end position="268"/>
    </location>
</feature>
<dbReference type="Gene3D" id="3.40.50.1820">
    <property type="entry name" value="alpha/beta hydrolase"/>
    <property type="match status" value="1"/>
</dbReference>
<sequence length="297" mass="32069">MGFDTISEKRVMVQGLSTSYLEAGTGPVLVLIHGNLTAAQGWDRTIEEFRTTHKVLAPSLPGYGGTSPLRDVTLDGLVSFIAAFLDATSVDTAIVLGHSAGGLIAAQFALENPDRVSRLVLVDSVGLGRAINPVVIAGALLPGWATEIAIAALLLPGGGILRALMRGVQVRRPWRLTVQEWRTQTRIMQAQTLLSTSFQAVRLVVGPAGQRGRYNLVERLGELPMPTLLIWGLTDEVVPFWQGIRAARKIPRARFVPLVSAGHAGYLECHVDFVTALSPFIRDEPDTSGPQRTPTQR</sequence>
<evidence type="ECO:0000313" key="3">
    <source>
        <dbReference type="Proteomes" id="UP000247569"/>
    </source>
</evidence>
<dbReference type="PANTHER" id="PTHR43798">
    <property type="entry name" value="MONOACYLGLYCEROL LIPASE"/>
    <property type="match status" value="1"/>
</dbReference>
<dbReference type="InterPro" id="IPR050266">
    <property type="entry name" value="AB_hydrolase_sf"/>
</dbReference>
<dbReference type="SUPFAM" id="SSF53474">
    <property type="entry name" value="alpha/beta-Hydrolases"/>
    <property type="match status" value="1"/>
</dbReference>
<dbReference type="InterPro" id="IPR029058">
    <property type="entry name" value="AB_hydrolase_fold"/>
</dbReference>
<gene>
    <name evidence="2" type="ORF">DFR70_1011212</name>
</gene>
<name>A0A318KBT7_9NOCA</name>